<feature type="domain" description="Glycoside hydrolase 35 catalytic" evidence="1">
    <location>
        <begin position="49"/>
        <end position="81"/>
    </location>
</feature>
<dbReference type="Proteomes" id="UP000541444">
    <property type="component" value="Unassembled WGS sequence"/>
</dbReference>
<comment type="caution">
    <text evidence="2">The sequence shown here is derived from an EMBL/GenBank/DDBJ whole genome shotgun (WGS) entry which is preliminary data.</text>
</comment>
<name>A0A7J7LTS8_9MAGN</name>
<evidence type="ECO:0000259" key="1">
    <source>
        <dbReference type="Pfam" id="PF01301"/>
    </source>
</evidence>
<dbReference type="GO" id="GO:0004553">
    <property type="term" value="F:hydrolase activity, hydrolyzing O-glycosyl compounds"/>
    <property type="evidence" value="ECO:0007669"/>
    <property type="project" value="InterPro"/>
</dbReference>
<organism evidence="2 3">
    <name type="scientific">Kingdonia uniflora</name>
    <dbReference type="NCBI Taxonomy" id="39325"/>
    <lineage>
        <taxon>Eukaryota</taxon>
        <taxon>Viridiplantae</taxon>
        <taxon>Streptophyta</taxon>
        <taxon>Embryophyta</taxon>
        <taxon>Tracheophyta</taxon>
        <taxon>Spermatophyta</taxon>
        <taxon>Magnoliopsida</taxon>
        <taxon>Ranunculales</taxon>
        <taxon>Circaeasteraceae</taxon>
        <taxon>Kingdonia</taxon>
    </lineage>
</organism>
<proteinExistence type="predicted"/>
<sequence>MPDDMLKPKQWVMCKQDLAMGLGAGVPWIMCKLDDVPDPILVSTFLVQYHEGANFGRAVGGPFIATSYDYDASIDEYGKVSTHKPPGPCPSLRQQLKLKISIFSVNVDPDEKFLKNGQYRVLTVLSVGHALHVFLNGQLSVQSLILP</sequence>
<dbReference type="Pfam" id="PF01301">
    <property type="entry name" value="Glyco_hydro_35"/>
    <property type="match status" value="1"/>
</dbReference>
<dbReference type="PANTHER" id="PTHR23421">
    <property type="entry name" value="BETA-GALACTOSIDASE RELATED"/>
    <property type="match status" value="1"/>
</dbReference>
<dbReference type="InterPro" id="IPR031330">
    <property type="entry name" value="Gly_Hdrlase_35_cat"/>
</dbReference>
<accession>A0A7J7LTS8</accession>
<evidence type="ECO:0000313" key="2">
    <source>
        <dbReference type="EMBL" id="KAF6145942.1"/>
    </source>
</evidence>
<dbReference type="InterPro" id="IPR001944">
    <property type="entry name" value="Glycoside_Hdrlase_35"/>
</dbReference>
<dbReference type="GO" id="GO:0005975">
    <property type="term" value="P:carbohydrate metabolic process"/>
    <property type="evidence" value="ECO:0007669"/>
    <property type="project" value="InterPro"/>
</dbReference>
<protein>
    <recommendedName>
        <fullName evidence="1">Glycoside hydrolase 35 catalytic domain-containing protein</fullName>
    </recommendedName>
</protein>
<keyword evidence="3" id="KW-1185">Reference proteome</keyword>
<gene>
    <name evidence="2" type="ORF">GIB67_007961</name>
</gene>
<evidence type="ECO:0000313" key="3">
    <source>
        <dbReference type="Proteomes" id="UP000541444"/>
    </source>
</evidence>
<dbReference type="AlphaFoldDB" id="A0A7J7LTS8"/>
<dbReference type="EMBL" id="JACGCM010002021">
    <property type="protein sequence ID" value="KAF6145942.1"/>
    <property type="molecule type" value="Genomic_DNA"/>
</dbReference>
<dbReference type="OrthoDB" id="10555135at2759"/>
<reference evidence="2 3" key="1">
    <citation type="journal article" date="2020" name="IScience">
        <title>Genome Sequencing of the Endangered Kingdonia uniflora (Circaeasteraceae, Ranunculales) Reveals Potential Mechanisms of Evolutionary Specialization.</title>
        <authorList>
            <person name="Sun Y."/>
            <person name="Deng T."/>
            <person name="Zhang A."/>
            <person name="Moore M.J."/>
            <person name="Landis J.B."/>
            <person name="Lin N."/>
            <person name="Zhang H."/>
            <person name="Zhang X."/>
            <person name="Huang J."/>
            <person name="Zhang X."/>
            <person name="Sun H."/>
            <person name="Wang H."/>
        </authorList>
    </citation>
    <scope>NUCLEOTIDE SEQUENCE [LARGE SCALE GENOMIC DNA]</scope>
    <source>
        <strain evidence="2">TB1705</strain>
        <tissue evidence="2">Leaf</tissue>
    </source>
</reference>
<dbReference type="Gene3D" id="3.20.20.80">
    <property type="entry name" value="Glycosidases"/>
    <property type="match status" value="1"/>
</dbReference>
<dbReference type="PRINTS" id="PR00742">
    <property type="entry name" value="GLHYDRLASE35"/>
</dbReference>